<feature type="compositionally biased region" description="Gly residues" evidence="9">
    <location>
        <begin position="530"/>
        <end position="546"/>
    </location>
</feature>
<dbReference type="EMBL" id="JAEHOE010000019">
    <property type="protein sequence ID" value="KAG2496313.1"/>
    <property type="molecule type" value="Genomic_DNA"/>
</dbReference>
<feature type="compositionally biased region" description="Pro residues" evidence="9">
    <location>
        <begin position="38"/>
        <end position="51"/>
    </location>
</feature>
<accession>A0A835Y7R5</accession>
<evidence type="ECO:0000256" key="6">
    <source>
        <dbReference type="ARBA" id="ARBA00022771"/>
    </source>
</evidence>
<keyword evidence="5" id="KW-0479">Metal-binding</keyword>
<feature type="compositionally biased region" description="Low complexity" evidence="9">
    <location>
        <begin position="678"/>
        <end position="702"/>
    </location>
</feature>
<organism evidence="11 12">
    <name type="scientific">Edaphochlamys debaryana</name>
    <dbReference type="NCBI Taxonomy" id="47281"/>
    <lineage>
        <taxon>Eukaryota</taxon>
        <taxon>Viridiplantae</taxon>
        <taxon>Chlorophyta</taxon>
        <taxon>core chlorophytes</taxon>
        <taxon>Chlorophyceae</taxon>
        <taxon>CS clade</taxon>
        <taxon>Chlamydomonadales</taxon>
        <taxon>Chlamydomonadales incertae sedis</taxon>
        <taxon>Edaphochlamys</taxon>
    </lineage>
</organism>
<feature type="compositionally biased region" description="Acidic residues" evidence="9">
    <location>
        <begin position="656"/>
        <end position="676"/>
    </location>
</feature>
<dbReference type="InterPro" id="IPR055065">
    <property type="entry name" value="OB_MCM10"/>
</dbReference>
<dbReference type="PANTHER" id="PTHR13454">
    <property type="entry name" value="PROTEIN MCM10 HOMOLOG"/>
    <property type="match status" value="1"/>
</dbReference>
<evidence type="ECO:0000256" key="5">
    <source>
        <dbReference type="ARBA" id="ARBA00022723"/>
    </source>
</evidence>
<feature type="domain" description="Replication factor Mcm10 C-terminal" evidence="10">
    <location>
        <begin position="503"/>
        <end position="986"/>
    </location>
</feature>
<keyword evidence="8" id="KW-0539">Nucleus</keyword>
<evidence type="ECO:0000256" key="7">
    <source>
        <dbReference type="ARBA" id="ARBA00022833"/>
    </source>
</evidence>
<dbReference type="GO" id="GO:0003697">
    <property type="term" value="F:single-stranded DNA binding"/>
    <property type="evidence" value="ECO:0007669"/>
    <property type="project" value="InterPro"/>
</dbReference>
<evidence type="ECO:0000313" key="12">
    <source>
        <dbReference type="Proteomes" id="UP000612055"/>
    </source>
</evidence>
<dbReference type="Proteomes" id="UP000612055">
    <property type="component" value="Unassembled WGS sequence"/>
</dbReference>
<dbReference type="PANTHER" id="PTHR13454:SF11">
    <property type="entry name" value="PROTEIN MCM10 HOMOLOG"/>
    <property type="match status" value="1"/>
</dbReference>
<dbReference type="SMART" id="SM01280">
    <property type="entry name" value="Mcm10"/>
    <property type="match status" value="1"/>
</dbReference>
<comment type="subcellular location">
    <subcellularLocation>
        <location evidence="1">Nucleus</location>
    </subcellularLocation>
</comment>
<name>A0A835Y7R5_9CHLO</name>
<dbReference type="InterPro" id="IPR040184">
    <property type="entry name" value="Mcm10"/>
</dbReference>
<dbReference type="GO" id="GO:0003688">
    <property type="term" value="F:DNA replication origin binding"/>
    <property type="evidence" value="ECO:0007669"/>
    <property type="project" value="TreeGrafter"/>
</dbReference>
<evidence type="ECO:0000256" key="9">
    <source>
        <dbReference type="SAM" id="MobiDB-lite"/>
    </source>
</evidence>
<evidence type="ECO:0000256" key="8">
    <source>
        <dbReference type="ARBA" id="ARBA00023242"/>
    </source>
</evidence>
<reference evidence="11" key="1">
    <citation type="journal article" date="2020" name="bioRxiv">
        <title>Comparative genomics of Chlamydomonas.</title>
        <authorList>
            <person name="Craig R.J."/>
            <person name="Hasan A.R."/>
            <person name="Ness R.W."/>
            <person name="Keightley P.D."/>
        </authorList>
    </citation>
    <scope>NUCLEOTIDE SEQUENCE</scope>
    <source>
        <strain evidence="11">CCAP 11/70</strain>
    </source>
</reference>
<dbReference type="GO" id="GO:0008270">
    <property type="term" value="F:zinc ion binding"/>
    <property type="evidence" value="ECO:0007669"/>
    <property type="project" value="UniProtKB-KW"/>
</dbReference>
<evidence type="ECO:0000256" key="1">
    <source>
        <dbReference type="ARBA" id="ARBA00004123"/>
    </source>
</evidence>
<proteinExistence type="inferred from homology"/>
<evidence type="ECO:0000256" key="4">
    <source>
        <dbReference type="ARBA" id="ARBA00022705"/>
    </source>
</evidence>
<gene>
    <name evidence="11" type="ORF">HYH03_005546</name>
</gene>
<dbReference type="GO" id="GO:0006270">
    <property type="term" value="P:DNA replication initiation"/>
    <property type="evidence" value="ECO:0007669"/>
    <property type="project" value="InterPro"/>
</dbReference>
<dbReference type="Pfam" id="PF09329">
    <property type="entry name" value="zf-primase"/>
    <property type="match status" value="1"/>
</dbReference>
<evidence type="ECO:0000259" key="10">
    <source>
        <dbReference type="SMART" id="SM01280"/>
    </source>
</evidence>
<comment type="similarity">
    <text evidence="2">Belongs to the MCM10 family.</text>
</comment>
<dbReference type="InterPro" id="IPR015408">
    <property type="entry name" value="Znf_Mcm10/DnaG"/>
</dbReference>
<feature type="compositionally biased region" description="Acidic residues" evidence="9">
    <location>
        <begin position="568"/>
        <end position="582"/>
    </location>
</feature>
<dbReference type="InterPro" id="IPR015411">
    <property type="entry name" value="Rep_factor_Mcm10_C"/>
</dbReference>
<dbReference type="OrthoDB" id="548412at2759"/>
<feature type="compositionally biased region" description="Low complexity" evidence="9">
    <location>
        <begin position="587"/>
        <end position="642"/>
    </location>
</feature>
<feature type="region of interest" description="Disordered" evidence="9">
    <location>
        <begin position="524"/>
        <end position="722"/>
    </location>
</feature>
<feature type="compositionally biased region" description="Gly residues" evidence="9">
    <location>
        <begin position="450"/>
        <end position="459"/>
    </location>
</feature>
<keyword evidence="6" id="KW-0863">Zinc-finger</keyword>
<dbReference type="AlphaFoldDB" id="A0A835Y7R5"/>
<sequence>MEGDDELDLLMALAEEADEEEPVAKSTLAPARAAASAPPAPPKKSIPPPAPAQLALRQPAPHSNQTPSLLQSALLRADPASRQAPVASILPAAKAPGSGRQVSDGYVEPHSGFRISKPAISSMVLRERLSDDCVFLALKDITPTKELTGRWATMGILVAKVQATGRNGESYSRWTLSDLGGKQLTLFLWRKAAQEHYKEAEGSVLLLWSPQVRKDEGGGGGNGPGLSLHVDKPELLQRPGMSPDFGFCRGIKKDGQRCTFPVNKTTCEYCPYHAQAALRALSSNRSDIAGANLMQRQLLPQARAAQKQMVGVYGHAPLGINSLITRPMAPGGAKPPGAPAASASAAGAAAGAGAKPAARVISTGAYGSAADYEPDTSAAGPAGGGGGKRSYGAALLASIQEREALEAAGGDPSAKRPRSEVFGAAAAKARAVVAARQAGQLASQQALRRGGAGGAGPGPGSSTPVPAAASAAAGAAASKAAPSSAPAAARPSLVLSAGPKLRPPPPLSPALAALLKPPAAAAEAKAGPGVPAGGSKGTGAGTGTGTGSAAATTAPQGPAAQASGDPAVGEDDDLILFDEEEAGGQGAEPQPAAAKPGPSSRQPQPPSKQEQQPKPQGAAPTAAAGAAKSAPPKAGTSSAAKGADGGAAGDGGSGGGDDEESCGLDELLELFPDAENEAPAPQQHNAQAQAQTDADGARAAQQPPAPLPRAGGGAAAARAPAVGPSAAPGLLPRVPGLNVAPAVKAADAKKQQAAAAKARAEKLKTLGMAPKPAAPDLTPKPLGASNALPGARGASSSTAAAAALAKAKGLPLVPAARAKALQAQQAAVQYGGAAAGGGGGGGSAMAAAFGALVQTIPEKAVESRYQELSEDAAGDAVLSMLESLEARDALVQQLDSVTHLKVTAWHCAQCDRLSEYMDKQCRADGHTFSKTQVLKRFWTCDHCNARVTTLGVRFPASRCSRCNNPSLEFTAATMYRGPRELKPAGTSGGLACKENLFATIESHPEIGKRTFR</sequence>
<protein>
    <recommendedName>
        <fullName evidence="3">Protein MCM10 homolog</fullName>
    </recommendedName>
</protein>
<feature type="region of interest" description="Disordered" evidence="9">
    <location>
        <begin position="444"/>
        <end position="467"/>
    </location>
</feature>
<dbReference type="GO" id="GO:0043596">
    <property type="term" value="C:nuclear replication fork"/>
    <property type="evidence" value="ECO:0007669"/>
    <property type="project" value="TreeGrafter"/>
</dbReference>
<feature type="compositionally biased region" description="Low complexity" evidence="9">
    <location>
        <begin position="547"/>
        <end position="567"/>
    </location>
</feature>
<dbReference type="InterPro" id="IPR012340">
    <property type="entry name" value="NA-bd_OB-fold"/>
</dbReference>
<dbReference type="Gene3D" id="2.40.50.140">
    <property type="entry name" value="Nucleic acid-binding proteins"/>
    <property type="match status" value="1"/>
</dbReference>
<feature type="region of interest" description="Disordered" evidence="9">
    <location>
        <begin position="1"/>
        <end position="67"/>
    </location>
</feature>
<keyword evidence="7" id="KW-0862">Zinc</keyword>
<dbReference type="Pfam" id="PF22379">
    <property type="entry name" value="OB_MCM10"/>
    <property type="match status" value="1"/>
</dbReference>
<keyword evidence="4" id="KW-0235">DNA replication</keyword>
<evidence type="ECO:0000256" key="2">
    <source>
        <dbReference type="ARBA" id="ARBA00009679"/>
    </source>
</evidence>
<keyword evidence="12" id="KW-1185">Reference proteome</keyword>
<feature type="compositionally biased region" description="Gly residues" evidence="9">
    <location>
        <begin position="643"/>
        <end position="655"/>
    </location>
</feature>
<feature type="compositionally biased region" description="Low complexity" evidence="9">
    <location>
        <begin position="52"/>
        <end position="61"/>
    </location>
</feature>
<evidence type="ECO:0000256" key="3">
    <source>
        <dbReference type="ARBA" id="ARBA00017770"/>
    </source>
</evidence>
<evidence type="ECO:0000313" key="11">
    <source>
        <dbReference type="EMBL" id="KAG2496313.1"/>
    </source>
</evidence>
<comment type="caution">
    <text evidence="11">The sequence shown here is derived from an EMBL/GenBank/DDBJ whole genome shotgun (WGS) entry which is preliminary data.</text>
</comment>